<dbReference type="PANTHER" id="PTHR23272">
    <property type="entry name" value="BED FINGER-RELATED"/>
    <property type="match status" value="1"/>
</dbReference>
<evidence type="ECO:0000259" key="1">
    <source>
        <dbReference type="Pfam" id="PF05699"/>
    </source>
</evidence>
<proteinExistence type="predicted"/>
<dbReference type="PANTHER" id="PTHR23272:SF184">
    <property type="entry name" value="OS03G0311250 PROTEIN"/>
    <property type="match status" value="1"/>
</dbReference>
<protein>
    <recommendedName>
        <fullName evidence="1">HAT C-terminal dimerisation domain-containing protein</fullName>
    </recommendedName>
</protein>
<organism evidence="2 3">
    <name type="scientific">Malus domestica</name>
    <name type="common">Apple</name>
    <name type="synonym">Pyrus malus</name>
    <dbReference type="NCBI Taxonomy" id="3750"/>
    <lineage>
        <taxon>Eukaryota</taxon>
        <taxon>Viridiplantae</taxon>
        <taxon>Streptophyta</taxon>
        <taxon>Embryophyta</taxon>
        <taxon>Tracheophyta</taxon>
        <taxon>Spermatophyta</taxon>
        <taxon>Magnoliopsida</taxon>
        <taxon>eudicotyledons</taxon>
        <taxon>Gunneridae</taxon>
        <taxon>Pentapetalae</taxon>
        <taxon>rosids</taxon>
        <taxon>fabids</taxon>
        <taxon>Rosales</taxon>
        <taxon>Rosaceae</taxon>
        <taxon>Amygdaloideae</taxon>
        <taxon>Maleae</taxon>
        <taxon>Malus</taxon>
    </lineage>
</organism>
<reference evidence="2 3" key="1">
    <citation type="submission" date="2018-10" db="EMBL/GenBank/DDBJ databases">
        <title>A high-quality apple genome assembly.</title>
        <authorList>
            <person name="Hu J."/>
        </authorList>
    </citation>
    <scope>NUCLEOTIDE SEQUENCE [LARGE SCALE GENOMIC DNA]</scope>
    <source>
        <strain evidence="3">cv. HFTH1</strain>
        <tissue evidence="2">Young leaf</tissue>
    </source>
</reference>
<evidence type="ECO:0000313" key="2">
    <source>
        <dbReference type="EMBL" id="RXH90857.1"/>
    </source>
</evidence>
<comment type="caution">
    <text evidence="2">The sequence shown here is derived from an EMBL/GenBank/DDBJ whole genome shotgun (WGS) entry which is preliminary data.</text>
</comment>
<dbReference type="Pfam" id="PF05699">
    <property type="entry name" value="Dimer_Tnp_hAT"/>
    <property type="match status" value="1"/>
</dbReference>
<dbReference type="EMBL" id="RDQH01000334">
    <property type="protein sequence ID" value="RXH90857.1"/>
    <property type="molecule type" value="Genomic_DNA"/>
</dbReference>
<dbReference type="GO" id="GO:0046983">
    <property type="term" value="F:protein dimerization activity"/>
    <property type="evidence" value="ECO:0007669"/>
    <property type="project" value="InterPro"/>
</dbReference>
<sequence>MAVISSAKTELRKYLDEERLERKQQLDILSWWKMEQYHHPVFSRLACDEFLFLLSPQNQVIDQYRSYLLPETVHYAPFKWYYAPGIGFLAKEL</sequence>
<dbReference type="InterPro" id="IPR008906">
    <property type="entry name" value="HATC_C_dom"/>
</dbReference>
<dbReference type="AlphaFoldDB" id="A0A498J838"/>
<feature type="domain" description="HAT C-terminal dimerisation" evidence="1">
    <location>
        <begin position="10"/>
        <end position="48"/>
    </location>
</feature>
<dbReference type="Proteomes" id="UP000290289">
    <property type="component" value="Chromosome 8"/>
</dbReference>
<keyword evidence="3" id="KW-1185">Reference proteome</keyword>
<accession>A0A498J838</accession>
<name>A0A498J838_MALDO</name>
<evidence type="ECO:0000313" key="3">
    <source>
        <dbReference type="Proteomes" id="UP000290289"/>
    </source>
</evidence>
<gene>
    <name evidence="2" type="ORF">DVH24_006802</name>
</gene>